<evidence type="ECO:0000256" key="2">
    <source>
        <dbReference type="SAM" id="Coils"/>
    </source>
</evidence>
<dbReference type="Gene3D" id="3.30.70.1880">
    <property type="entry name" value="Protein of unknown function DUF881"/>
    <property type="match status" value="1"/>
</dbReference>
<dbReference type="AlphaFoldDB" id="A0A1B7LES3"/>
<dbReference type="PANTHER" id="PTHR37313:SF2">
    <property type="entry name" value="UPF0749 PROTEIN YLXX"/>
    <property type="match status" value="1"/>
</dbReference>
<dbReference type="OrthoDB" id="9776196at2"/>
<name>A0A1B7LES3_9FIRM</name>
<dbReference type="PANTHER" id="PTHR37313">
    <property type="entry name" value="UPF0749 PROTEIN RV1825"/>
    <property type="match status" value="1"/>
</dbReference>
<gene>
    <name evidence="3" type="ORF">A6M21_10410</name>
</gene>
<keyword evidence="2" id="KW-0175">Coiled coil</keyword>
<evidence type="ECO:0000256" key="1">
    <source>
        <dbReference type="ARBA" id="ARBA00009108"/>
    </source>
</evidence>
<dbReference type="STRING" id="1838280.A6M21_10410"/>
<organism evidence="3 4">
    <name type="scientific">Desulfotomaculum copahuensis</name>
    <dbReference type="NCBI Taxonomy" id="1838280"/>
    <lineage>
        <taxon>Bacteria</taxon>
        <taxon>Bacillati</taxon>
        <taxon>Bacillota</taxon>
        <taxon>Clostridia</taxon>
        <taxon>Eubacteriales</taxon>
        <taxon>Desulfotomaculaceae</taxon>
        <taxon>Desulfotomaculum</taxon>
    </lineage>
</organism>
<keyword evidence="4" id="KW-1185">Reference proteome</keyword>
<dbReference type="Pfam" id="PF05949">
    <property type="entry name" value="DUF881"/>
    <property type="match status" value="1"/>
</dbReference>
<evidence type="ECO:0000313" key="4">
    <source>
        <dbReference type="Proteomes" id="UP000078532"/>
    </source>
</evidence>
<dbReference type="InterPro" id="IPR010273">
    <property type="entry name" value="DUF881"/>
</dbReference>
<comment type="similarity">
    <text evidence="1">Belongs to the UPF0749 family.</text>
</comment>
<dbReference type="EMBL" id="LYVF01000158">
    <property type="protein sequence ID" value="OAT81800.1"/>
    <property type="molecule type" value="Genomic_DNA"/>
</dbReference>
<dbReference type="Proteomes" id="UP000078532">
    <property type="component" value="Unassembled WGS sequence"/>
</dbReference>
<evidence type="ECO:0000313" key="3">
    <source>
        <dbReference type="EMBL" id="OAT81800.1"/>
    </source>
</evidence>
<sequence length="232" mass="24944">MKRSVFVSVSLVALVLGLMIAIQFRANNSAGQGVPAGRSQELLVELHQLEKDNEKLRSDVNDLNNKLQQSTKGQPEAVAAMEDELDKSRLAAGLVAVTGPGIEVTLDNPPQTVGSGGPASLFVIRDEDLLRLVNELRSAGAEALSINGQRIVSTTEIRLAAPFIDINLTRVVPPYHILAIGKPDDLKSTLEIPGGIDEILRDLGVQIKIQKLNQLTVPGFAGQLNFRYAKPA</sequence>
<dbReference type="RefSeq" id="WP_066668303.1">
    <property type="nucleotide sequence ID" value="NZ_LYVF01000158.1"/>
</dbReference>
<reference evidence="3 4" key="1">
    <citation type="submission" date="2016-04" db="EMBL/GenBank/DDBJ databases">
        <authorList>
            <person name="Evans L.H."/>
            <person name="Alamgir A."/>
            <person name="Owens N."/>
            <person name="Weber N.D."/>
            <person name="Virtaneva K."/>
            <person name="Barbian K."/>
            <person name="Babar A."/>
            <person name="Rosenke K."/>
        </authorList>
    </citation>
    <scope>NUCLEOTIDE SEQUENCE [LARGE SCALE GENOMIC DNA]</scope>
    <source>
        <strain evidence="3 4">LMa1</strain>
    </source>
</reference>
<accession>A0A1B7LES3</accession>
<feature type="coiled-coil region" evidence="2">
    <location>
        <begin position="39"/>
        <end position="73"/>
    </location>
</feature>
<evidence type="ECO:0008006" key="5">
    <source>
        <dbReference type="Google" id="ProtNLM"/>
    </source>
</evidence>
<proteinExistence type="inferred from homology"/>
<protein>
    <recommendedName>
        <fullName evidence="5">Division initiation protein</fullName>
    </recommendedName>
</protein>
<comment type="caution">
    <text evidence="3">The sequence shown here is derived from an EMBL/GenBank/DDBJ whole genome shotgun (WGS) entry which is preliminary data.</text>
</comment>